<reference evidence="5" key="1">
    <citation type="submission" date="2022-06" db="EMBL/GenBank/DDBJ databases">
        <title>Gramella sediminis sp. nov., isolated from deep-sea sediment of the Indian Ocean.</title>
        <authorList>
            <person name="Yang L."/>
        </authorList>
    </citation>
    <scope>NUCLEOTIDE SEQUENCE</scope>
    <source>
        <strain evidence="5">HMD3159</strain>
    </source>
</reference>
<dbReference type="SUPFAM" id="SSF48726">
    <property type="entry name" value="Immunoglobulin"/>
    <property type="match status" value="3"/>
</dbReference>
<dbReference type="Pfam" id="PF13385">
    <property type="entry name" value="Laminin_G_3"/>
    <property type="match status" value="1"/>
</dbReference>
<feature type="domain" description="Ig-like" evidence="4">
    <location>
        <begin position="1030"/>
        <end position="1126"/>
    </location>
</feature>
<gene>
    <name evidence="5" type="ORF">NE848_06625</name>
</gene>
<dbReference type="RefSeq" id="WP_252111691.1">
    <property type="nucleotide sequence ID" value="NZ_JAMSCK010000002.1"/>
</dbReference>
<proteinExistence type="predicted"/>
<dbReference type="Proteomes" id="UP001155077">
    <property type="component" value="Unassembled WGS sequence"/>
</dbReference>
<evidence type="ECO:0000256" key="3">
    <source>
        <dbReference type="SAM" id="SignalP"/>
    </source>
</evidence>
<name>A0ABT0YZZ5_9FLAO</name>
<dbReference type="InterPro" id="IPR003599">
    <property type="entry name" value="Ig_sub"/>
</dbReference>
<evidence type="ECO:0000256" key="1">
    <source>
        <dbReference type="ARBA" id="ARBA00022729"/>
    </source>
</evidence>
<keyword evidence="1 3" id="KW-0732">Signal</keyword>
<dbReference type="InterPro" id="IPR036179">
    <property type="entry name" value="Ig-like_dom_sf"/>
</dbReference>
<dbReference type="SMART" id="SM00560">
    <property type="entry name" value="LamGL"/>
    <property type="match status" value="1"/>
</dbReference>
<dbReference type="InterPro" id="IPR013320">
    <property type="entry name" value="ConA-like_dom_sf"/>
</dbReference>
<protein>
    <submittedName>
        <fullName evidence="5">T9SS type A sorting domain-containing protein</fullName>
    </submittedName>
</protein>
<dbReference type="InterPro" id="IPR044023">
    <property type="entry name" value="Ig_7"/>
</dbReference>
<dbReference type="Gene3D" id="2.60.120.200">
    <property type="match status" value="1"/>
</dbReference>
<accession>A0ABT0YZZ5</accession>
<feature type="chain" id="PRO_5045643545" evidence="3">
    <location>
        <begin position="27"/>
        <end position="3400"/>
    </location>
</feature>
<dbReference type="InterPro" id="IPR026444">
    <property type="entry name" value="Secre_tail"/>
</dbReference>
<sequence>MGKKLLFLVVYIIFTTTGFNAFKANAQCATGPNTSATASISLQGSSNICSDETISFTSTVDLDGGTSEKYKWQVQVGSGSWTDLPGANSAILNNYSNVQNNSRFRLSIIFCQGGNEEIYYSNTSQTITVNQVVTATASISSNKTEICPNETINFTASLSNQGSNPGYSWTVNGTERGTSSSFSWDQFNDGDSIQLLMTSNKACAIDGDADANNTVESNIINISVKDAIPVQPGAITGPSEICPNTSGSTFSIAPVDRATSYIWTLPSGWTGSSTSTSIDVNTGAVGNNKIIKVRAVNDCGESSDASLSVNVGPGKPTIPSAISDPGLICEGDEITLSVTNDPNVNSYTWTVPSGWTITNGQGSNQITVTAGNYGQNGTVSVYSTNDCLDSDESSTSLSINEPTPGQPASISGDALVCPGVDAVYSIADVQYADSYEWILDGNTADGITGTSFIFNSTTVGDQILEVIAKNECGSSTASSKTISVDNGTPDATAITETNGSANFCPGETGIIFSVPTDTKIDTYSWQVPSGWGITAGSGTNQITVTAGQIGNDGQVQFTGSSNDCGSVTATYDVFVKDPAPITGSETITGETSVCHNATGLIYSIPSIQYATSYTWTVPSGWNIDTGQGSNSITVSAGTTNGNISVYAENDCGQSSTIVLAIESIDDVPPQPGNISSSLWDGTSNTPICPPAEGITFNIDPVTGADTYNWILPTGWEITSGEGTEAITVTVTASADYATNESIYVEAVNICGNSTAQSYDNITLSDYVVTNAGEDKTVCKQISPITISGNVDFNGSKLKIFPSTSGSGTFSSVPNGKVGNFSITYTPSQADINNLSQVVITINTEAPVGACDPGEDEMIINFRPDPTASISATTEVCDGQTAEVTFTATPNTTVTYKIGSGSNQTIQIGDSGSQTITTANLSSDTTYSLVSVQYTAAPNCSKTISGSSTIIVNPVPSVDISYAEQCNSETGPATVTYSNGIGSWETGTFSATGDLGTKISTDGSFIPQNVSPGTYTVTYTITGSGGCSDVPVTTDVTIYEQVNITTQPQAIRVCEGSDAQFEVSATGDGLSYQWYKETASQGNEVAGETNSILNLSGVNTSDAGNYIVVVSGISPCSSVSSTSVALTVDQDIVIDTQPASITLCENGSTSIDVVATVGGSPIDNTYSYQWFKGTTGSGSAISGANSSSLPLNNVTPGDSGDYYVEISGPADYECATTISEAASVVVRETPTVEISGDAQICEGSSAEIYFSNGTANAVVTYILNNNNTNPQTISLDSNGAATLDTGILYATNNSDTDFTYELISVAYPDDPTCSKSFAAPLPSAIITVAANPDVSLSFTDNQTEFCTADNKSYTPQLTGTGVYTGGIFTSNGINIDATTGEFTPRNETAGEYTISYTIPAYGGCEEEVTTLGISIYEEVLITSQPSNLGICSTNDAEFSVSATGDGLTYQWYKDGGPITGATSATLTLPVATSEDAGDYYVMVGGTNACTPTESTQVQSETVTLNVDEDIKIIEPAEDVRVCDNTNASVDFKFVAHAYGDPLTFEWIYADGTPVDPANQSNMQPSLIERDPTSEELANDPGLQGKKVYEGILTINNITSADQASYAVRIDGSANNFTCPEAISNSFNLDVDPLPNAPIVSTPIEYCIGDTAEALTATAEEGAILTWYDSLGNELSETPTPATDVVGSTSYFVTQKDAYCESQQAQIVVTVHDLPVTPPLTSEELNVEYCLGATASALSATASSDHTIVWYDSETSSTPLDSAPTPQTTAAGTINYWVSQTNNITTCESDRVQIIVSINDLPNISITNSGNDTICEGDEITLTASDANDSDSSTTYSWDWTGNTGSALTGPAQNFSPTETTTYTVTATSGKGCVNTEEITINVDPQPIAGTLDGPESVCFSNPTGDLNLTGYSGTITRWEYKPESSTTWTAINEDTPDANHQFSGLTEPTSYRVVVTNGVCDEVFSNEWSINLDPVPVGGELAFDGFGRTVETCSNPGPDYNIPLSLTGQVGEIVGWRYKEGSATDWSTVTAGGSTFTGTTLSPDIIRSLGINQSTIFEVEISSGACTPNAISQSATLGIVSSDIAPNPVTVTPGVVCIGDEVTLSGSTGYGTGEGMEAGAFDYSSITNKGWRIKDKNGVESNFDSSADNGVAAIWLRTNPLPLTTANLNTGSLYTQNWDSSAGDEGNKGFAIVSGPNPSTLETSVFNLFAVDSPVLTFDTAYNLTPGAAIYVEISTDGGETYNEENILFELEATDAQDGSSGNYESFGDGTVSSRPKNKIVLDLTAYESLDNLRIRFRYEGINPGDVWAVDAISLPVEPTNVDLTWTDYTDPENPVVIGTNDTEQWTPTLIGWNDFEIRTRLTFDSTGQQCPVVENWKTISVYAFDSYTTTATAVVGSCGYSEIQLTGTLTGGVQGEITEFPADDSSTLAWAVIESPDGYTFDPSHFSPSINDANVVFDPPVAGDYTLRWEITPDEDNPCTITYEDVSFYSDNCTTLDFDGVDDHVVISDSYSTAQTIEAWVRPESENGPGSGKVATIFSTENYELFLNANYRPVLKYYGKTLTSNKGISPDGRWYHLAVVFNSNGATIYIDGIEITDKTAGTGSATGTGNNFIIGGRYNGDTTEPDNYFSGWIEELRIWDTQLTEDQIRFMMNQHLQNAGNMGVEIPIPVPGGLTYNNLLGYYRLISSQPDPLGAASPITYDPALMPQNGETPDLAINSISGILRNMTTHQKNTAPLPYLSAVDGQWTNVTTWLRPTVWDIPNANGVTGDPIDWNIVRTFHNITSQAKDITVLGLKSETVDKELTIANPAGPQDETNSGQFIRVTHYLLLDGNMDLVGESQLLQDQESILEPASAGWLERDQQGTQSSYNYNYWCSPVSPQGVGGVNEDYTIGGILLDGTDSSNPVTPNWQGTYHAADHGPRTSPIILSTYWMWRFRGTADVYGEWRHVDNTGSIQTGEGYTMKGTSGTAGVTDTQNYVFKGKPHNGSFTRQIDPNMNYLLGNPYPSAMDADSFILDNLAAPTGNNTQNIFNGVLYFWDHFAGQTHYLEEYIGGYAAYSLAGGVPGVALDPRINDNNSSGTKIPSRYIPVAQGFFLLTNGDTNSEVDNYAAQSGPVVFQNSQRIGVREGVSVNGEDPSTFMIADNNFKSATQSTKERTQFTTTDSRAKIRLKFKSPKSIHRQILVTKDDKTTNGYDIGYDAPLADNNIEDMYWIINEREYVIQAVPDFEEDQVLPLGVKIDEEGEFTIQLDSTENWTAGKPIYLKDKKLDTIHDLITSPYISTAEPGKNNDRFEIVFFNEKEEASNPDPITEIPTDLPLVDGLVGVSYSHFSRQIKISNEDLLEVSGVMIFDMNGRLIQEFDGLPTEKEILLGMRPVRSGIYIVKVFCENAYCDKKIIVK</sequence>
<feature type="signal peptide" evidence="3">
    <location>
        <begin position="1"/>
        <end position="26"/>
    </location>
</feature>
<dbReference type="Pfam" id="PF19408">
    <property type="entry name" value="PKD_6"/>
    <property type="match status" value="6"/>
</dbReference>
<keyword evidence="6" id="KW-1185">Reference proteome</keyword>
<feature type="domain" description="Ig-like" evidence="4">
    <location>
        <begin position="1430"/>
        <end position="1502"/>
    </location>
</feature>
<dbReference type="InterPro" id="IPR007110">
    <property type="entry name" value="Ig-like_dom"/>
</dbReference>
<evidence type="ECO:0000256" key="2">
    <source>
        <dbReference type="ARBA" id="ARBA00023157"/>
    </source>
</evidence>
<dbReference type="Pfam" id="PF19081">
    <property type="entry name" value="Ig_7"/>
    <property type="match status" value="2"/>
</dbReference>
<dbReference type="EMBL" id="JAMSCK010000002">
    <property type="protein sequence ID" value="MCM8569045.1"/>
    <property type="molecule type" value="Genomic_DNA"/>
</dbReference>
<keyword evidence="2" id="KW-1015">Disulfide bond</keyword>
<dbReference type="Gene3D" id="2.60.40.10">
    <property type="entry name" value="Immunoglobulins"/>
    <property type="match status" value="4"/>
</dbReference>
<evidence type="ECO:0000313" key="6">
    <source>
        <dbReference type="Proteomes" id="UP001155077"/>
    </source>
</evidence>
<dbReference type="PROSITE" id="PS50835">
    <property type="entry name" value="IG_LIKE"/>
    <property type="match status" value="2"/>
</dbReference>
<evidence type="ECO:0000259" key="4">
    <source>
        <dbReference type="PROSITE" id="PS50835"/>
    </source>
</evidence>
<evidence type="ECO:0000313" key="5">
    <source>
        <dbReference type="EMBL" id="MCM8569045.1"/>
    </source>
</evidence>
<dbReference type="InterPro" id="IPR013783">
    <property type="entry name" value="Ig-like_fold"/>
</dbReference>
<dbReference type="SUPFAM" id="SSF49899">
    <property type="entry name" value="Concanavalin A-like lectins/glucanases"/>
    <property type="match status" value="1"/>
</dbReference>
<dbReference type="SMART" id="SM00409">
    <property type="entry name" value="IG"/>
    <property type="match status" value="5"/>
</dbReference>
<dbReference type="InterPro" id="IPR045829">
    <property type="entry name" value="PKD_6"/>
</dbReference>
<comment type="caution">
    <text evidence="5">The sequence shown here is derived from an EMBL/GenBank/DDBJ whole genome shotgun (WGS) entry which is preliminary data.</text>
</comment>
<organism evidence="5 6">
    <name type="scientific">Gramella jeungdoensis</name>
    <dbReference type="NCBI Taxonomy" id="708091"/>
    <lineage>
        <taxon>Bacteria</taxon>
        <taxon>Pseudomonadati</taxon>
        <taxon>Bacteroidota</taxon>
        <taxon>Flavobacteriia</taxon>
        <taxon>Flavobacteriales</taxon>
        <taxon>Flavobacteriaceae</taxon>
        <taxon>Christiangramia</taxon>
    </lineage>
</organism>
<dbReference type="NCBIfam" id="TIGR04183">
    <property type="entry name" value="Por_Secre_tail"/>
    <property type="match status" value="1"/>
</dbReference>
<dbReference type="InterPro" id="IPR006558">
    <property type="entry name" value="LamG-like"/>
</dbReference>